<feature type="transmembrane region" description="Helical" evidence="10">
    <location>
        <begin position="369"/>
        <end position="391"/>
    </location>
</feature>
<dbReference type="Proteomes" id="UP001497644">
    <property type="component" value="Chromosome 9"/>
</dbReference>
<sequence>MEILIAQYEHLEKRILQNIKCNGVQHRPNASSGLWLGILVGLSAAVTILKEESSYSEICLCVGTAGFGLVLCSICLYIRLSIEQVTAKDFHAIYFLPAIVTSLLFLLVANRGLLMSVVWGLTVGSLGTWSVLQLMSAFPYCFSMGEATAVMHSFVLFLMSAITNLPLRYHLPPIHDSDISTVLLQVGILYVVLVCLLCGYFPILRNTRYFYLMTVNLMCFITLPILYIILDQNPVMWVISFVFSSHERITIILYWAICLLLSIFTIIYQILSKNQATSSTRKYFHILAVFVYIPGMIYDPSLLYLASGLMLALCIIIEVIRFLNVSPLGEFLQQGFAVFVDEKDSLLSLTPIYLLCGLSFPLWMPTNNLTLLVLLSGILTVGIGDTAASFVGSRWGSHKWLGTEKSIEGTVACIFCQLCVILSLTCCGFMDNYWLLLRSILAAVSISLIEGRTNQMDNLALPLLMYVCLMI</sequence>
<reference evidence="11" key="1">
    <citation type="submission" date="2024-04" db="EMBL/GenBank/DDBJ databases">
        <authorList>
            <consortium name="Molecular Ecology Group"/>
        </authorList>
    </citation>
    <scope>NUCLEOTIDE SEQUENCE</scope>
</reference>
<evidence type="ECO:0000313" key="11">
    <source>
        <dbReference type="EMBL" id="CAL1689119.1"/>
    </source>
</evidence>
<dbReference type="GO" id="GO:0004168">
    <property type="term" value="F:dolichol kinase activity"/>
    <property type="evidence" value="ECO:0007669"/>
    <property type="project" value="UniProtKB-EC"/>
</dbReference>
<feature type="transmembrane region" description="Helical" evidence="10">
    <location>
        <begin position="345"/>
        <end position="363"/>
    </location>
</feature>
<keyword evidence="6" id="KW-0418">Kinase</keyword>
<feature type="transmembrane region" description="Helical" evidence="10">
    <location>
        <begin position="210"/>
        <end position="229"/>
    </location>
</feature>
<evidence type="ECO:0000256" key="2">
    <source>
        <dbReference type="ARBA" id="ARBA00010794"/>
    </source>
</evidence>
<evidence type="ECO:0000256" key="5">
    <source>
        <dbReference type="ARBA" id="ARBA00022692"/>
    </source>
</evidence>
<evidence type="ECO:0000256" key="10">
    <source>
        <dbReference type="SAM" id="Phobius"/>
    </source>
</evidence>
<feature type="transmembrane region" description="Helical" evidence="10">
    <location>
        <begin position="182"/>
        <end position="203"/>
    </location>
</feature>
<dbReference type="InterPro" id="IPR032974">
    <property type="entry name" value="Polypren_kinase"/>
</dbReference>
<feature type="transmembrane region" description="Helical" evidence="10">
    <location>
        <begin position="113"/>
        <end position="132"/>
    </location>
</feature>
<comment type="subcellular location">
    <subcellularLocation>
        <location evidence="1">Endoplasmic reticulum membrane</location>
        <topology evidence="1">Multi-pass membrane protein</topology>
    </subcellularLocation>
</comment>
<dbReference type="EMBL" id="OZ034832">
    <property type="protein sequence ID" value="CAL1689119.1"/>
    <property type="molecule type" value="Genomic_DNA"/>
</dbReference>
<dbReference type="PANTHER" id="PTHR13205">
    <property type="entry name" value="TRANSMEMBRANE PROTEIN 15-RELATED"/>
    <property type="match status" value="1"/>
</dbReference>
<dbReference type="GO" id="GO:0043048">
    <property type="term" value="P:dolichyl monophosphate biosynthetic process"/>
    <property type="evidence" value="ECO:0007669"/>
    <property type="project" value="TreeGrafter"/>
</dbReference>
<feature type="transmembrane region" description="Helical" evidence="10">
    <location>
        <begin position="304"/>
        <end position="324"/>
    </location>
</feature>
<dbReference type="GO" id="GO:0005789">
    <property type="term" value="C:endoplasmic reticulum membrane"/>
    <property type="evidence" value="ECO:0007669"/>
    <property type="project" value="UniProtKB-SubCell"/>
</dbReference>
<keyword evidence="7" id="KW-0256">Endoplasmic reticulum</keyword>
<keyword evidence="12" id="KW-1185">Reference proteome</keyword>
<evidence type="ECO:0000256" key="3">
    <source>
        <dbReference type="ARBA" id="ARBA00012132"/>
    </source>
</evidence>
<evidence type="ECO:0000256" key="8">
    <source>
        <dbReference type="ARBA" id="ARBA00022989"/>
    </source>
</evidence>
<evidence type="ECO:0000256" key="6">
    <source>
        <dbReference type="ARBA" id="ARBA00022777"/>
    </source>
</evidence>
<comment type="similarity">
    <text evidence="2">Belongs to the polyprenol kinase family.</text>
</comment>
<dbReference type="AlphaFoldDB" id="A0AAV2PC13"/>
<dbReference type="PANTHER" id="PTHR13205:SF15">
    <property type="entry name" value="DOLICHOL KINASE"/>
    <property type="match status" value="1"/>
</dbReference>
<evidence type="ECO:0000313" key="12">
    <source>
        <dbReference type="Proteomes" id="UP001497644"/>
    </source>
</evidence>
<proteinExistence type="inferred from homology"/>
<evidence type="ECO:0000256" key="4">
    <source>
        <dbReference type="ARBA" id="ARBA00022679"/>
    </source>
</evidence>
<evidence type="ECO:0000256" key="7">
    <source>
        <dbReference type="ARBA" id="ARBA00022824"/>
    </source>
</evidence>
<keyword evidence="4" id="KW-0808">Transferase</keyword>
<feature type="transmembrane region" description="Helical" evidence="10">
    <location>
        <begin position="249"/>
        <end position="271"/>
    </location>
</feature>
<organism evidence="11 12">
    <name type="scientific">Lasius platythorax</name>
    <dbReference type="NCBI Taxonomy" id="488582"/>
    <lineage>
        <taxon>Eukaryota</taxon>
        <taxon>Metazoa</taxon>
        <taxon>Ecdysozoa</taxon>
        <taxon>Arthropoda</taxon>
        <taxon>Hexapoda</taxon>
        <taxon>Insecta</taxon>
        <taxon>Pterygota</taxon>
        <taxon>Neoptera</taxon>
        <taxon>Endopterygota</taxon>
        <taxon>Hymenoptera</taxon>
        <taxon>Apocrita</taxon>
        <taxon>Aculeata</taxon>
        <taxon>Formicoidea</taxon>
        <taxon>Formicidae</taxon>
        <taxon>Formicinae</taxon>
        <taxon>Lasius</taxon>
        <taxon>Lasius</taxon>
    </lineage>
</organism>
<feature type="transmembrane region" description="Helical" evidence="10">
    <location>
        <begin position="90"/>
        <end position="107"/>
    </location>
</feature>
<feature type="transmembrane region" description="Helical" evidence="10">
    <location>
        <begin position="411"/>
        <end position="435"/>
    </location>
</feature>
<feature type="transmembrane region" description="Helical" evidence="10">
    <location>
        <begin position="283"/>
        <end position="298"/>
    </location>
</feature>
<keyword evidence="8 10" id="KW-1133">Transmembrane helix</keyword>
<name>A0AAV2PC13_9HYME</name>
<gene>
    <name evidence="11" type="ORF">LPLAT_LOCUS14109</name>
</gene>
<evidence type="ECO:0000256" key="9">
    <source>
        <dbReference type="ARBA" id="ARBA00023136"/>
    </source>
</evidence>
<evidence type="ECO:0000256" key="1">
    <source>
        <dbReference type="ARBA" id="ARBA00004477"/>
    </source>
</evidence>
<accession>A0AAV2PC13</accession>
<protein>
    <recommendedName>
        <fullName evidence="3">dolichol kinase</fullName>
        <ecNumber evidence="3">2.7.1.108</ecNumber>
    </recommendedName>
</protein>
<feature type="transmembrane region" description="Helical" evidence="10">
    <location>
        <begin position="32"/>
        <end position="49"/>
    </location>
</feature>
<dbReference type="EC" id="2.7.1.108" evidence="3"/>
<feature type="transmembrane region" description="Helical" evidence="10">
    <location>
        <begin position="55"/>
        <end position="78"/>
    </location>
</feature>
<feature type="transmembrane region" description="Helical" evidence="10">
    <location>
        <begin position="144"/>
        <end position="162"/>
    </location>
</feature>
<keyword evidence="9 10" id="KW-0472">Membrane</keyword>
<keyword evidence="5 10" id="KW-0812">Transmembrane</keyword>